<keyword evidence="2" id="KW-1185">Reference proteome</keyword>
<dbReference type="HOGENOM" id="CLU_2495221_0_0_10"/>
<protein>
    <submittedName>
        <fullName evidence="1">Uncharacterized protein</fullName>
    </submittedName>
</protein>
<accession>A4BYB7</accession>
<proteinExistence type="predicted"/>
<dbReference type="NCBIfam" id="NF047658">
    <property type="entry name" value="HYC_CC_PP"/>
    <property type="match status" value="1"/>
</dbReference>
<reference evidence="1 2" key="1">
    <citation type="submission" date="2006-02" db="EMBL/GenBank/DDBJ databases">
        <authorList>
            <person name="Murray A."/>
            <person name="Staley J."/>
            <person name="Ferriera S."/>
            <person name="Johnson J."/>
            <person name="Kravitz S."/>
            <person name="Halpern A."/>
            <person name="Remington K."/>
            <person name="Beeson K."/>
            <person name="Tran B."/>
            <person name="Rogers Y.-H."/>
            <person name="Friedman R."/>
            <person name="Venter J.C."/>
        </authorList>
    </citation>
    <scope>NUCLEOTIDE SEQUENCE [LARGE SCALE GENOMIC DNA]</scope>
    <source>
        <strain evidence="1 2">23-P</strain>
    </source>
</reference>
<evidence type="ECO:0000313" key="1">
    <source>
        <dbReference type="EMBL" id="EAR13958.1"/>
    </source>
</evidence>
<evidence type="ECO:0000313" key="2">
    <source>
        <dbReference type="Proteomes" id="UP000003053"/>
    </source>
</evidence>
<comment type="caution">
    <text evidence="1">The sequence shown here is derived from an EMBL/GenBank/DDBJ whole genome shotgun (WGS) entry which is preliminary data.</text>
</comment>
<dbReference type="InterPro" id="IPR058512">
    <property type="entry name" value="DUF8199"/>
</dbReference>
<gene>
    <name evidence="1" type="ORF">PI23P_05652</name>
</gene>
<organism evidence="1 2">
    <name type="scientific">Polaribacter irgensii 23-P</name>
    <dbReference type="NCBI Taxonomy" id="313594"/>
    <lineage>
        <taxon>Bacteria</taxon>
        <taxon>Pseudomonadati</taxon>
        <taxon>Bacteroidota</taxon>
        <taxon>Flavobacteriia</taxon>
        <taxon>Flavobacteriales</taxon>
        <taxon>Flavobacteriaceae</taxon>
    </lineage>
</organism>
<dbReference type="EMBL" id="AAOG01000001">
    <property type="protein sequence ID" value="EAR13958.1"/>
    <property type="molecule type" value="Genomic_DNA"/>
</dbReference>
<dbReference type="Pfam" id="PF26622">
    <property type="entry name" value="DUF8199"/>
    <property type="match status" value="1"/>
</dbReference>
<dbReference type="STRING" id="313594.PI23P_05652"/>
<dbReference type="InterPro" id="IPR058060">
    <property type="entry name" value="HYC_CC_PP"/>
</dbReference>
<dbReference type="Proteomes" id="UP000003053">
    <property type="component" value="Unassembled WGS sequence"/>
</dbReference>
<dbReference type="eggNOG" id="ENOG5032TXJ">
    <property type="taxonomic scope" value="Bacteria"/>
</dbReference>
<dbReference type="AlphaFoldDB" id="A4BYB7"/>
<sequence>MKMSQKTATNQKSCCTDVIIKTKGQDELHQLPFQQIDFEKAQFLPIFLFSYEVLFHDNPPKEQIYKQAPPTNIPINYQILYQSFLI</sequence>
<name>A4BYB7_9FLAO</name>